<organism evidence="5 6">
    <name type="scientific">Actinophytocola oryzae</name>
    <dbReference type="NCBI Taxonomy" id="502181"/>
    <lineage>
        <taxon>Bacteria</taxon>
        <taxon>Bacillati</taxon>
        <taxon>Actinomycetota</taxon>
        <taxon>Actinomycetes</taxon>
        <taxon>Pseudonocardiales</taxon>
        <taxon>Pseudonocardiaceae</taxon>
    </lineage>
</organism>
<dbReference type="PROSITE" id="PS51371">
    <property type="entry name" value="CBS"/>
    <property type="match status" value="2"/>
</dbReference>
<evidence type="ECO:0000256" key="1">
    <source>
        <dbReference type="ARBA" id="ARBA00023122"/>
    </source>
</evidence>
<dbReference type="PANTHER" id="PTHR43080:SF29">
    <property type="entry name" value="OS02G0818000 PROTEIN"/>
    <property type="match status" value="1"/>
</dbReference>
<reference evidence="5 6" key="1">
    <citation type="submission" date="2019-03" db="EMBL/GenBank/DDBJ databases">
        <title>Genomic Encyclopedia of Archaeal and Bacterial Type Strains, Phase II (KMG-II): from individual species to whole genera.</title>
        <authorList>
            <person name="Goeker M."/>
        </authorList>
    </citation>
    <scope>NUCLEOTIDE SEQUENCE [LARGE SCALE GENOMIC DNA]</scope>
    <source>
        <strain evidence="5 6">DSM 45499</strain>
    </source>
</reference>
<dbReference type="Proteomes" id="UP000294927">
    <property type="component" value="Unassembled WGS sequence"/>
</dbReference>
<dbReference type="Pfam" id="PF00571">
    <property type="entry name" value="CBS"/>
    <property type="match status" value="2"/>
</dbReference>
<evidence type="ECO:0000256" key="2">
    <source>
        <dbReference type="PROSITE-ProRule" id="PRU00703"/>
    </source>
</evidence>
<dbReference type="SMART" id="SM00116">
    <property type="entry name" value="CBS"/>
    <property type="match status" value="2"/>
</dbReference>
<dbReference type="SUPFAM" id="SSF54631">
    <property type="entry name" value="CBS-domain pair"/>
    <property type="match status" value="1"/>
</dbReference>
<dbReference type="PIRSF" id="PIRSF036990">
    <property type="entry name" value="UCP036990_CBS_BON"/>
    <property type="match status" value="1"/>
</dbReference>
<dbReference type="EMBL" id="SOCP01000014">
    <property type="protein sequence ID" value="TDV44099.1"/>
    <property type="molecule type" value="Genomic_DNA"/>
</dbReference>
<dbReference type="InterPro" id="IPR000644">
    <property type="entry name" value="CBS_dom"/>
</dbReference>
<dbReference type="InterPro" id="IPR051257">
    <property type="entry name" value="Diverse_CBS-Domain"/>
</dbReference>
<feature type="domain" description="CBS" evidence="4">
    <location>
        <begin position="91"/>
        <end position="147"/>
    </location>
</feature>
<protein>
    <submittedName>
        <fullName evidence="5">BON domain-containing protein</fullName>
    </submittedName>
</protein>
<evidence type="ECO:0000313" key="6">
    <source>
        <dbReference type="Proteomes" id="UP000294927"/>
    </source>
</evidence>
<dbReference type="InterPro" id="IPR007055">
    <property type="entry name" value="BON_dom"/>
</dbReference>
<dbReference type="Gene3D" id="3.10.580.10">
    <property type="entry name" value="CBS-domain"/>
    <property type="match status" value="1"/>
</dbReference>
<evidence type="ECO:0000313" key="5">
    <source>
        <dbReference type="EMBL" id="TDV44099.1"/>
    </source>
</evidence>
<keyword evidence="1 2" id="KW-0129">CBS domain</keyword>
<evidence type="ECO:0000259" key="4">
    <source>
        <dbReference type="PROSITE" id="PS51371"/>
    </source>
</evidence>
<dbReference type="PROSITE" id="PS50914">
    <property type="entry name" value="BON"/>
    <property type="match status" value="1"/>
</dbReference>
<dbReference type="InterPro" id="IPR046342">
    <property type="entry name" value="CBS_dom_sf"/>
</dbReference>
<proteinExistence type="predicted"/>
<feature type="domain" description="CBS" evidence="4">
    <location>
        <begin position="10"/>
        <end position="67"/>
    </location>
</feature>
<dbReference type="PANTHER" id="PTHR43080">
    <property type="entry name" value="CBS DOMAIN-CONTAINING PROTEIN CBSX3, MITOCHONDRIAL"/>
    <property type="match status" value="1"/>
</dbReference>
<evidence type="ECO:0000259" key="3">
    <source>
        <dbReference type="PROSITE" id="PS50914"/>
    </source>
</evidence>
<dbReference type="Gene3D" id="3.30.1340.30">
    <property type="match status" value="1"/>
</dbReference>
<dbReference type="OrthoDB" id="3626971at2"/>
<sequence>MWEPTVESVMTREVVTARPGTAFKELVALMNEHRVSGLPVVDRAGRPVGVVSEADTLVKQEHLTTATKPLFGRRRRDRWRRATGRDAKDLMTAPAITVAADATVTAAARLLAERNVRRLCVVDGDGLLVGVVSRRDVIGTFLRDDDAIRADVEEYVFKRGMWLFPGSLTVEVAAGVATLDGQVERRTTAQIAGQLTEAVAGVVGVHNNVRYELDDTVTSPL</sequence>
<dbReference type="InterPro" id="IPR017080">
    <property type="entry name" value="UCP036990_CBS_BON"/>
</dbReference>
<comment type="caution">
    <text evidence="5">The sequence shown here is derived from an EMBL/GenBank/DDBJ whole genome shotgun (WGS) entry which is preliminary data.</text>
</comment>
<feature type="domain" description="BON" evidence="3">
    <location>
        <begin position="144"/>
        <end position="213"/>
    </location>
</feature>
<accession>A0A4R7V426</accession>
<gene>
    <name evidence="5" type="ORF">CLV71_1148</name>
</gene>
<dbReference type="Pfam" id="PF04972">
    <property type="entry name" value="BON"/>
    <property type="match status" value="1"/>
</dbReference>
<name>A0A4R7V426_9PSEU</name>
<dbReference type="AlphaFoldDB" id="A0A4R7V426"/>
<keyword evidence="6" id="KW-1185">Reference proteome</keyword>